<keyword evidence="2" id="KW-0210">Decarboxylase</keyword>
<evidence type="ECO:0000313" key="7">
    <source>
        <dbReference type="Proteomes" id="UP001500655"/>
    </source>
</evidence>
<dbReference type="Gene3D" id="3.40.640.10">
    <property type="entry name" value="Type I PLP-dependent aspartate aminotransferase-like (Major domain)"/>
    <property type="match status" value="1"/>
</dbReference>
<dbReference type="InterPro" id="IPR002129">
    <property type="entry name" value="PyrdxlP-dep_de-COase"/>
</dbReference>
<keyword evidence="3 5" id="KW-0663">Pyridoxal phosphate</keyword>
<keyword evidence="6" id="KW-0032">Aminotransferase</keyword>
<dbReference type="InterPro" id="IPR015421">
    <property type="entry name" value="PyrdxlP-dep_Trfase_major"/>
</dbReference>
<dbReference type="GO" id="GO:0008483">
    <property type="term" value="F:transaminase activity"/>
    <property type="evidence" value="ECO:0007669"/>
    <property type="project" value="UniProtKB-KW"/>
</dbReference>
<reference evidence="7" key="1">
    <citation type="journal article" date="2019" name="Int. J. Syst. Evol. Microbiol.">
        <title>The Global Catalogue of Microorganisms (GCM) 10K type strain sequencing project: providing services to taxonomists for standard genome sequencing and annotation.</title>
        <authorList>
            <consortium name="The Broad Institute Genomics Platform"/>
            <consortium name="The Broad Institute Genome Sequencing Center for Infectious Disease"/>
            <person name="Wu L."/>
            <person name="Ma J."/>
        </authorList>
    </citation>
    <scope>NUCLEOTIDE SEQUENCE [LARGE SCALE GENOMIC DNA]</scope>
    <source>
        <strain evidence="7">JCM 13249</strain>
    </source>
</reference>
<evidence type="ECO:0000256" key="4">
    <source>
        <dbReference type="ARBA" id="ARBA00023239"/>
    </source>
</evidence>
<comment type="similarity">
    <text evidence="5">Belongs to the group II decarboxylase family.</text>
</comment>
<proteinExistence type="inferred from homology"/>
<dbReference type="PROSITE" id="PS00392">
    <property type="entry name" value="DDC_GAD_HDC_YDC"/>
    <property type="match status" value="1"/>
</dbReference>
<keyword evidence="4 5" id="KW-0456">Lyase</keyword>
<dbReference type="InterPro" id="IPR015424">
    <property type="entry name" value="PyrdxlP-dep_Trfase"/>
</dbReference>
<accession>A0ABP4X1T7</accession>
<name>A0ABP4X1T7_9ACTN</name>
<dbReference type="EMBL" id="BAAALS010000025">
    <property type="protein sequence ID" value="GAA1768268.1"/>
    <property type="molecule type" value="Genomic_DNA"/>
</dbReference>
<organism evidence="6 7">
    <name type="scientific">Luedemannella helvata</name>
    <dbReference type="NCBI Taxonomy" id="349315"/>
    <lineage>
        <taxon>Bacteria</taxon>
        <taxon>Bacillati</taxon>
        <taxon>Actinomycetota</taxon>
        <taxon>Actinomycetes</taxon>
        <taxon>Micromonosporales</taxon>
        <taxon>Micromonosporaceae</taxon>
        <taxon>Luedemannella</taxon>
    </lineage>
</organism>
<comment type="caution">
    <text evidence="6">The sequence shown here is derived from an EMBL/GenBank/DDBJ whole genome shotgun (WGS) entry which is preliminary data.</text>
</comment>
<sequence length="458" mass="48245">MDELRRAADLAADHLRTVGERPVWQPVPDDARAWLTDQPLPRAGRPLDDLLTDIRDHVLPYPMGNGHPRFFGWVNSPPSTAGIASAVLAAALNPSCAGGDHAGVLLEHTAVRWLAQLIGYPGDGLLTSGASMATVIALAAARQAGARRDGWDPREDGLWGRPPMVVYVSAEGHSCLRKAVELLGFGTRGLRVIPVDAGFRMDVAALGAAIADDLRNGLRPLCVAASAGTVNTGAIDPLPAIADLADEYGLWLHVDGAYGALGAVVEPAAFAGLARADSLVLDPHKWLGVPVDCGCVLLRDPVTARDAFSLVPAYLRDEAAGDFGWFSEYGPEQTRPLRALKTWATIAHLGSDGVARLVAGTSARARELADLVDAADDLERLAPVTTSVVAFRYRHGADPDAVNRAIPAAVQRRGRAFLTGTRLGDVEALRACVLSPATTAGDLRVLLEEVRVAAGEAG</sequence>
<protein>
    <submittedName>
        <fullName evidence="6">Aspartate aminotransferase family protein</fullName>
    </submittedName>
</protein>
<keyword evidence="7" id="KW-1185">Reference proteome</keyword>
<dbReference type="PANTHER" id="PTHR11999:SF70">
    <property type="entry name" value="MIP05841P"/>
    <property type="match status" value="1"/>
</dbReference>
<dbReference type="InterPro" id="IPR021115">
    <property type="entry name" value="Pyridoxal-P_BS"/>
</dbReference>
<dbReference type="RefSeq" id="WP_344085266.1">
    <property type="nucleotide sequence ID" value="NZ_BAAALS010000025.1"/>
</dbReference>
<evidence type="ECO:0000256" key="1">
    <source>
        <dbReference type="ARBA" id="ARBA00001933"/>
    </source>
</evidence>
<evidence type="ECO:0000256" key="5">
    <source>
        <dbReference type="RuleBase" id="RU000382"/>
    </source>
</evidence>
<keyword evidence="6" id="KW-0808">Transferase</keyword>
<dbReference type="SUPFAM" id="SSF53383">
    <property type="entry name" value="PLP-dependent transferases"/>
    <property type="match status" value="1"/>
</dbReference>
<dbReference type="Proteomes" id="UP001500655">
    <property type="component" value="Unassembled WGS sequence"/>
</dbReference>
<dbReference type="Pfam" id="PF00282">
    <property type="entry name" value="Pyridoxal_deC"/>
    <property type="match status" value="1"/>
</dbReference>
<dbReference type="InterPro" id="IPR010977">
    <property type="entry name" value="Aromatic_deC"/>
</dbReference>
<comment type="cofactor">
    <cofactor evidence="1 5">
        <name>pyridoxal 5'-phosphate</name>
        <dbReference type="ChEBI" id="CHEBI:597326"/>
    </cofactor>
</comment>
<dbReference type="Gene3D" id="3.90.1150.170">
    <property type="match status" value="2"/>
</dbReference>
<gene>
    <name evidence="6" type="ORF">GCM10009681_44280</name>
</gene>
<evidence type="ECO:0000256" key="2">
    <source>
        <dbReference type="ARBA" id="ARBA00022793"/>
    </source>
</evidence>
<evidence type="ECO:0000256" key="3">
    <source>
        <dbReference type="ARBA" id="ARBA00022898"/>
    </source>
</evidence>
<evidence type="ECO:0000313" key="6">
    <source>
        <dbReference type="EMBL" id="GAA1768268.1"/>
    </source>
</evidence>
<dbReference type="PRINTS" id="PR00800">
    <property type="entry name" value="YHDCRBOXLASE"/>
</dbReference>
<dbReference type="PANTHER" id="PTHR11999">
    <property type="entry name" value="GROUP II PYRIDOXAL-5-PHOSPHATE DECARBOXYLASE"/>
    <property type="match status" value="1"/>
</dbReference>